<protein>
    <recommendedName>
        <fullName evidence="1">Histidine kinase/HSP90-like ATPase domain-containing protein</fullName>
    </recommendedName>
</protein>
<name>A0A9D5JYM8_9BACT</name>
<dbReference type="InterPro" id="IPR036890">
    <property type="entry name" value="HATPase_C_sf"/>
</dbReference>
<gene>
    <name evidence="2" type="ORF">GF339_18280</name>
</gene>
<accession>A0A9D5JYM8</accession>
<comment type="caution">
    <text evidence="2">The sequence shown here is derived from an EMBL/GenBank/DDBJ whole genome shotgun (WGS) entry which is preliminary data.</text>
</comment>
<dbReference type="CDD" id="cd16936">
    <property type="entry name" value="HATPase_RsbW-like"/>
    <property type="match status" value="1"/>
</dbReference>
<dbReference type="InterPro" id="IPR003594">
    <property type="entry name" value="HATPase_dom"/>
</dbReference>
<dbReference type="Gene3D" id="3.30.565.10">
    <property type="entry name" value="Histidine kinase-like ATPase, C-terminal domain"/>
    <property type="match status" value="1"/>
</dbReference>
<organism evidence="2 3">
    <name type="scientific">candidate division KSB3 bacterium</name>
    <dbReference type="NCBI Taxonomy" id="2044937"/>
    <lineage>
        <taxon>Bacteria</taxon>
        <taxon>candidate division KSB3</taxon>
    </lineage>
</organism>
<proteinExistence type="predicted"/>
<dbReference type="Proteomes" id="UP000649604">
    <property type="component" value="Unassembled WGS sequence"/>
</dbReference>
<evidence type="ECO:0000313" key="2">
    <source>
        <dbReference type="EMBL" id="MBD3326538.1"/>
    </source>
</evidence>
<dbReference type="Pfam" id="PF13581">
    <property type="entry name" value="HATPase_c_2"/>
    <property type="match status" value="1"/>
</dbReference>
<feature type="domain" description="Histidine kinase/HSP90-like ATPase" evidence="1">
    <location>
        <begin position="8"/>
        <end position="127"/>
    </location>
</feature>
<reference evidence="2" key="1">
    <citation type="submission" date="2019-11" db="EMBL/GenBank/DDBJ databases">
        <title>Microbial mats filling the niche in hypersaline microbial mats.</title>
        <authorList>
            <person name="Wong H.L."/>
            <person name="Macleod F.I."/>
            <person name="White R.A. III"/>
            <person name="Burns B.P."/>
        </authorList>
    </citation>
    <scope>NUCLEOTIDE SEQUENCE</scope>
    <source>
        <strain evidence="2">Rbin_158</strain>
    </source>
</reference>
<evidence type="ECO:0000313" key="3">
    <source>
        <dbReference type="Proteomes" id="UP000649604"/>
    </source>
</evidence>
<evidence type="ECO:0000259" key="1">
    <source>
        <dbReference type="Pfam" id="PF13581"/>
    </source>
</evidence>
<dbReference type="EMBL" id="WJJP01000596">
    <property type="protein sequence ID" value="MBD3326538.1"/>
    <property type="molecule type" value="Genomic_DNA"/>
</dbReference>
<dbReference type="AlphaFoldDB" id="A0A9D5JYM8"/>
<sequence>MREQYAHFEATLENLEPIATFISTFFLQDSALSDEKINNFEVSVDEHISNLVEHALKDATDSMLTITCRDDSTKAQVIIADKTAGFDPRNYTVPDLNGKAIYEIPPGGFGNYFICELMDDVEYTHHPFVNNELILTVYKDQT</sequence>